<evidence type="ECO:0000313" key="2">
    <source>
        <dbReference type="EMBL" id="CCK79447.1"/>
    </source>
</evidence>
<evidence type="ECO:0000313" key="3">
    <source>
        <dbReference type="Proteomes" id="UP000007347"/>
    </source>
</evidence>
<feature type="transmembrane region" description="Helical" evidence="1">
    <location>
        <begin position="554"/>
        <end position="573"/>
    </location>
</feature>
<feature type="transmembrane region" description="Helical" evidence="1">
    <location>
        <begin position="958"/>
        <end position="978"/>
    </location>
</feature>
<feature type="transmembrane region" description="Helical" evidence="1">
    <location>
        <begin position="1246"/>
        <end position="1266"/>
    </location>
</feature>
<feature type="transmembrane region" description="Helical" evidence="1">
    <location>
        <begin position="1207"/>
        <end position="1226"/>
    </location>
</feature>
<feature type="transmembrane region" description="Helical" evidence="1">
    <location>
        <begin position="1339"/>
        <end position="1358"/>
    </location>
</feature>
<feature type="transmembrane region" description="Helical" evidence="1">
    <location>
        <begin position="461"/>
        <end position="482"/>
    </location>
</feature>
<dbReference type="HOGENOM" id="CLU_247951_0_0_7"/>
<reference evidence="2 3" key="1">
    <citation type="journal article" date="2013" name="Environ. Microbiol.">
        <title>Complete genome, catabolic sub-proteomes and key-metabolites of Desulfobacula toluolica Tol2, a marine, aromatic compound-degrading, sulfate-reducing bacterium.</title>
        <authorList>
            <person name="Wohlbrand L."/>
            <person name="Jacob J.H."/>
            <person name="Kube M."/>
            <person name="Mussmann M."/>
            <person name="Jarling R."/>
            <person name="Beck A."/>
            <person name="Amann R."/>
            <person name="Wilkes H."/>
            <person name="Reinhardt R."/>
            <person name="Rabus R."/>
        </authorList>
    </citation>
    <scope>NUCLEOTIDE SEQUENCE [LARGE SCALE GENOMIC DNA]</scope>
    <source>
        <strain evidence="3">DSM 7467 / Tol2</strain>
    </source>
</reference>
<keyword evidence="1" id="KW-0812">Transmembrane</keyword>
<feature type="transmembrane region" description="Helical" evidence="1">
    <location>
        <begin position="1402"/>
        <end position="1422"/>
    </location>
</feature>
<feature type="transmembrane region" description="Helical" evidence="1">
    <location>
        <begin position="1065"/>
        <end position="1085"/>
    </location>
</feature>
<feature type="transmembrane region" description="Helical" evidence="1">
    <location>
        <begin position="713"/>
        <end position="730"/>
    </location>
</feature>
<feature type="transmembrane region" description="Helical" evidence="1">
    <location>
        <begin position="1313"/>
        <end position="1332"/>
    </location>
</feature>
<dbReference type="Proteomes" id="UP000007347">
    <property type="component" value="Chromosome"/>
</dbReference>
<feature type="transmembrane region" description="Helical" evidence="1">
    <location>
        <begin position="853"/>
        <end position="870"/>
    </location>
</feature>
<feature type="transmembrane region" description="Helical" evidence="1">
    <location>
        <begin position="737"/>
        <end position="755"/>
    </location>
</feature>
<feature type="transmembrane region" description="Helical" evidence="1">
    <location>
        <begin position="494"/>
        <end position="512"/>
    </location>
</feature>
<feature type="transmembrane region" description="Helical" evidence="1">
    <location>
        <begin position="822"/>
        <end position="841"/>
    </location>
</feature>
<feature type="transmembrane region" description="Helical" evidence="1">
    <location>
        <begin position="669"/>
        <end position="685"/>
    </location>
</feature>
<feature type="transmembrane region" description="Helical" evidence="1">
    <location>
        <begin position="1178"/>
        <end position="1195"/>
    </location>
</feature>
<feature type="transmembrane region" description="Helical" evidence="1">
    <location>
        <begin position="1092"/>
        <end position="1111"/>
    </location>
</feature>
<feature type="transmembrane region" description="Helical" evidence="1">
    <location>
        <begin position="1364"/>
        <end position="1382"/>
    </location>
</feature>
<feature type="transmembrane region" description="Helical" evidence="1">
    <location>
        <begin position="933"/>
        <end position="951"/>
    </location>
</feature>
<feature type="transmembrane region" description="Helical" evidence="1">
    <location>
        <begin position="1028"/>
        <end position="1053"/>
    </location>
</feature>
<dbReference type="EMBL" id="FO203503">
    <property type="protein sequence ID" value="CCK79447.1"/>
    <property type="molecule type" value="Genomic_DNA"/>
</dbReference>
<organism evidence="2 3">
    <name type="scientific">Desulfobacula toluolica (strain DSM 7467 / Tol2)</name>
    <dbReference type="NCBI Taxonomy" id="651182"/>
    <lineage>
        <taxon>Bacteria</taxon>
        <taxon>Pseudomonadati</taxon>
        <taxon>Thermodesulfobacteriota</taxon>
        <taxon>Desulfobacteria</taxon>
        <taxon>Desulfobacterales</taxon>
        <taxon>Desulfobacteraceae</taxon>
        <taxon>Desulfobacula</taxon>
    </lineage>
</organism>
<dbReference type="KEGG" id="dto:TOL2_C12840"/>
<feature type="transmembrane region" description="Helical" evidence="1">
    <location>
        <begin position="585"/>
        <end position="605"/>
    </location>
</feature>
<name>K0NL57_DESTT</name>
<proteinExistence type="predicted"/>
<accession>K0NL57</accession>
<feature type="transmembrane region" description="Helical" evidence="1">
    <location>
        <begin position="1428"/>
        <end position="1447"/>
    </location>
</feature>
<keyword evidence="1" id="KW-1133">Transmembrane helix</keyword>
<feature type="transmembrane region" description="Helical" evidence="1">
    <location>
        <begin position="644"/>
        <end position="663"/>
    </location>
</feature>
<feature type="transmembrane region" description="Helical" evidence="1">
    <location>
        <begin position="799"/>
        <end position="816"/>
    </location>
</feature>
<feature type="transmembrane region" description="Helical" evidence="1">
    <location>
        <begin position="1286"/>
        <end position="1307"/>
    </location>
</feature>
<sequence>MAFTQKEKIIIIARLQAYLSEFSKEPHLYELCEKINKTIHPLMNETVAGLELKPIRVLLEEFRTFSGQDAVSMFDVLLVEKRLKTIGQLRQQAIAANKPLDLSEYHDGLSQVPIKLYSWQSVISQFSRMIDEFDAAESSYEYLTHLSRDFFGNAHKGFRPPMFPDLTDTIIRELITRGLVSSMNAADLIDDINRIRQFTAMQSRQNREKIFSGDLPVDSFLKMGHDAYQFLEEYWVSSHLKKNIDVCSYLILWDGPGKARFLKKFAEIAPVEKNLELCMACTGVHPEKSQRDWLLGTDLEIEKDLKGLRETMKLIEENRFVYEFLYVINFEGSLETPISSRWKTVFEKIKSDKEILVPEPAEQSCKPAQKLSKPAQKPLHPVCDTALSNTHLSKQQPLSTASIMDETVPYIPDESSDMDIDDLSAMNELSAMDKKTSFEDQIVQEHSPWNKYLKPFLSENLLGILGAALLMLAWLCISIWVWNKGQYYRLLTGALPMYFTSVALAYISRFFYKNLHKGVSPKAPALFATICVLSIPFNYLIALSMFYLDKTIGPVAGTGLGILYAITLFDLIGRWIKDSIGFNPGLYLIIINTILFLPGFSLYAGAHMLPAAITIIMFATFFVYGYTIHAVLKKDQSKHWFRTLLFGVNYLLTLFICCVYYRIIPDAGSMAVLLQLIALGIIFFGQQERIYKQLILTSVLSVLGILLSFKSVLPVTPFCLLLSAALWLLYKKYLRAALLDNIITAHIFCFFASIVFEIKDVFLPSGRLFICGVILSAAVSLVCAVLYEKKYSKTAIQSISYLILPVLLSFPATLFLKFFNGWAGFLIMMILSFFVFVYGYIRYAKHYLRTLWFLNLGAMLIVPCLGLLFMHRFDAALMSFAFMGLVWTLASIKLKDALAHVYKTAVSLIISMIAMAVFIFACLVFHFEPPNLTMIMVLAFISLLVSLSLSAKNTMSQLPVYLIFSVSCVFGMVAYKATGIQMKTGLGTGVASLGFLYASHLFKKHGIWQSKSFDTIFNRELPLRSKQFLSFPFELAGWAMALIACIKVCSHYTLLNSGPHHFSFFALKIVLTLLIVSFVFYYFVIKYNFKQTGFIVFLPAILIFCSASSYVPAILQPLWLVLCLFIYDTWSRTVKIKVDHEASLKSPIVYMNTFFNHAGAVLGFLFYVYYTAFVPESFWNKHLLFASVTMVCAYMHKTLIVRKYKRYSHLILLHLIILITFGYVLFEQDAIVNAVQQSSGMFLYQAGSDFLKLLILAGLIFFIPGFSFERSKNKIAKYYSDVFHTWLFGVACVFSFCVSVPFFYGFYGSLSPVFLNSLLYIVIAGYFLIHAGNRYFKTAFLYIAKAFVCVYAGLLLMFEPLAGLIFGFTVFALLEALLCLGIKHKVTRPMESNTGDIHINYLNRLAKSAEVFVHIALVFHLIQFMRLFQAPPGVLLYLLIPYMVFCYRRLYKPYLGYLAVGIFAYANGFVAMGFHDFFIKNNLNTSHLLSISAMFTIFVFLVYNKVAAAQRREVEI</sequence>
<dbReference type="PATRIC" id="fig|651182.5.peg.1546"/>
<feature type="transmembrane region" description="Helical" evidence="1">
    <location>
        <begin position="1154"/>
        <end position="1172"/>
    </location>
</feature>
<gene>
    <name evidence="2" type="ordered locus">TOL2_C12840</name>
</gene>
<feature type="transmembrane region" description="Helical" evidence="1">
    <location>
        <begin position="876"/>
        <end position="894"/>
    </location>
</feature>
<keyword evidence="3" id="KW-1185">Reference proteome</keyword>
<keyword evidence="1" id="KW-0472">Membrane</keyword>
<feature type="transmembrane region" description="Helical" evidence="1">
    <location>
        <begin position="1454"/>
        <end position="1474"/>
    </location>
</feature>
<dbReference type="STRING" id="651182.TOL2_C12840"/>
<feature type="transmembrane region" description="Helical" evidence="1">
    <location>
        <begin position="767"/>
        <end position="787"/>
    </location>
</feature>
<feature type="transmembrane region" description="Helical" evidence="1">
    <location>
        <begin position="611"/>
        <end position="632"/>
    </location>
</feature>
<evidence type="ECO:0000256" key="1">
    <source>
        <dbReference type="SAM" id="Phobius"/>
    </source>
</evidence>
<feature type="transmembrane region" description="Helical" evidence="1">
    <location>
        <begin position="906"/>
        <end position="927"/>
    </location>
</feature>
<dbReference type="RefSeq" id="WP_014956794.1">
    <property type="nucleotide sequence ID" value="NC_018645.1"/>
</dbReference>
<protein>
    <submittedName>
        <fullName evidence="2">Uncharacterized putative membrane protein</fullName>
    </submittedName>
</protein>
<feature type="transmembrane region" description="Helical" evidence="1">
    <location>
        <begin position="524"/>
        <end position="548"/>
    </location>
</feature>
<feature type="transmembrane region" description="Helical" evidence="1">
    <location>
        <begin position="1486"/>
        <end position="1503"/>
    </location>
</feature>